<name>A0A174ISW1_PHOVU</name>
<keyword evidence="1" id="KW-1133">Transmembrane helix</keyword>
<feature type="transmembrane region" description="Helical" evidence="1">
    <location>
        <begin position="447"/>
        <end position="462"/>
    </location>
</feature>
<reference evidence="10 11" key="2">
    <citation type="submission" date="2018-08" db="EMBL/GenBank/DDBJ databases">
        <title>A genome reference for cultivated species of the human gut microbiota.</title>
        <authorList>
            <person name="Zou Y."/>
            <person name="Xue W."/>
            <person name="Luo G."/>
        </authorList>
    </citation>
    <scope>NUCLEOTIDE SEQUENCE [LARGE SCALE GENOMIC DNA]</scope>
    <source>
        <strain evidence="8 11">AM16-6</strain>
        <strain evidence="7 10">OM08-13BH</strain>
    </source>
</reference>
<dbReference type="EMBL" id="WDAG01000011">
    <property type="protein sequence ID" value="KAB6659317.1"/>
    <property type="molecule type" value="Genomic_DNA"/>
</dbReference>
<feature type="transmembrane region" description="Helical" evidence="1">
    <location>
        <begin position="48"/>
        <end position="67"/>
    </location>
</feature>
<reference evidence="2 9" key="1">
    <citation type="submission" date="2015-09" db="EMBL/GenBank/DDBJ databases">
        <authorList>
            <consortium name="Pathogen Informatics"/>
        </authorList>
    </citation>
    <scope>NUCLEOTIDE SEQUENCE [LARGE SCALE GENOMIC DNA]</scope>
    <source>
        <strain evidence="2 9">2789STDY5834842</strain>
    </source>
</reference>
<dbReference type="EMBL" id="QSTG01000036">
    <property type="protein sequence ID" value="RGM41111.1"/>
    <property type="molecule type" value="Genomic_DNA"/>
</dbReference>
<accession>A0A174ISW1</accession>
<evidence type="ECO:0000256" key="1">
    <source>
        <dbReference type="SAM" id="Phobius"/>
    </source>
</evidence>
<reference evidence="6" key="4">
    <citation type="submission" date="2023-10" db="EMBL/GenBank/DDBJ databases">
        <title>Genome of Potential pathogenic bacteria in Crohn's disease.</title>
        <authorList>
            <person name="Rodriguez-Palacios A."/>
        </authorList>
    </citation>
    <scope>NUCLEOTIDE SEQUENCE</scope>
    <source>
        <strain evidence="6">CavFT-hAR11</strain>
    </source>
</reference>
<evidence type="ECO:0000313" key="4">
    <source>
        <dbReference type="EMBL" id="KAB6694268.1"/>
    </source>
</evidence>
<feature type="transmembrane region" description="Helical" evidence="1">
    <location>
        <begin position="6"/>
        <end position="36"/>
    </location>
</feature>
<proteinExistence type="predicted"/>
<evidence type="ECO:0000313" key="11">
    <source>
        <dbReference type="Proteomes" id="UP000283713"/>
    </source>
</evidence>
<dbReference type="AlphaFoldDB" id="A0A174ISW1"/>
<gene>
    <name evidence="8" type="ORF">DW193_11950</name>
    <name evidence="7" type="ORF">DXC16_17600</name>
    <name evidence="2" type="ORF">ERS852457_03031</name>
    <name evidence="5" type="ORF">GAY17_08510</name>
    <name evidence="3" type="ORF">GAZ76_11100</name>
    <name evidence="4" type="ORF">GAZ92_07960</name>
    <name evidence="6" type="ORF">RVH43_11685</name>
</gene>
<evidence type="ECO:0000313" key="9">
    <source>
        <dbReference type="Proteomes" id="UP000095333"/>
    </source>
</evidence>
<feature type="transmembrane region" description="Helical" evidence="1">
    <location>
        <begin position="79"/>
        <end position="103"/>
    </location>
</feature>
<feature type="transmembrane region" description="Helical" evidence="1">
    <location>
        <begin position="380"/>
        <end position="403"/>
    </location>
</feature>
<dbReference type="Proteomes" id="UP000470952">
    <property type="component" value="Unassembled WGS sequence"/>
</dbReference>
<evidence type="ECO:0000313" key="10">
    <source>
        <dbReference type="Proteomes" id="UP000261003"/>
    </source>
</evidence>
<dbReference type="RefSeq" id="WP_008782126.1">
    <property type="nucleotide sequence ID" value="NZ_CAXSNX010000033.1"/>
</dbReference>
<keyword evidence="1" id="KW-0812">Transmembrane</keyword>
<evidence type="ECO:0000313" key="2">
    <source>
        <dbReference type="EMBL" id="CUO90434.1"/>
    </source>
</evidence>
<evidence type="ECO:0000313" key="6">
    <source>
        <dbReference type="EMBL" id="MDU0241257.1"/>
    </source>
</evidence>
<dbReference type="EMBL" id="QRKA01000016">
    <property type="protein sequence ID" value="RHH78116.1"/>
    <property type="molecule type" value="Genomic_DNA"/>
</dbReference>
<evidence type="ECO:0000313" key="13">
    <source>
        <dbReference type="Proteomes" id="UP000470777"/>
    </source>
</evidence>
<evidence type="ECO:0000313" key="5">
    <source>
        <dbReference type="EMBL" id="KAB6700591.1"/>
    </source>
</evidence>
<evidence type="ECO:0000313" key="3">
    <source>
        <dbReference type="EMBL" id="KAB6659317.1"/>
    </source>
</evidence>
<dbReference type="EMBL" id="WCZV01000008">
    <property type="protein sequence ID" value="KAB6700591.1"/>
    <property type="molecule type" value="Genomic_DNA"/>
</dbReference>
<evidence type="ECO:0000313" key="7">
    <source>
        <dbReference type="EMBL" id="RGM41111.1"/>
    </source>
</evidence>
<organism evidence="2 9">
    <name type="scientific">Phocaeicola vulgatus</name>
    <name type="common">Bacteroides vulgatus</name>
    <dbReference type="NCBI Taxonomy" id="821"/>
    <lineage>
        <taxon>Bacteria</taxon>
        <taxon>Pseudomonadati</taxon>
        <taxon>Bacteroidota</taxon>
        <taxon>Bacteroidia</taxon>
        <taxon>Bacteroidales</taxon>
        <taxon>Bacteroidaceae</taxon>
        <taxon>Phocaeicola</taxon>
    </lineage>
</organism>
<evidence type="ECO:0000313" key="14">
    <source>
        <dbReference type="Proteomes" id="UP000470952"/>
    </source>
</evidence>
<feature type="transmembrane region" description="Helical" evidence="1">
    <location>
        <begin position="218"/>
        <end position="235"/>
    </location>
</feature>
<feature type="transmembrane region" description="Helical" evidence="1">
    <location>
        <begin position="124"/>
        <end position="147"/>
    </location>
</feature>
<feature type="transmembrane region" description="Helical" evidence="1">
    <location>
        <begin position="424"/>
        <end position="441"/>
    </location>
</feature>
<reference evidence="12 13" key="3">
    <citation type="journal article" date="2019" name="Nat. Med.">
        <title>A library of human gut bacterial isolates paired with longitudinal multiomics data enables mechanistic microbiome research.</title>
        <authorList>
            <person name="Poyet M."/>
            <person name="Groussin M."/>
            <person name="Gibbons S.M."/>
            <person name="Avila-Pacheco J."/>
            <person name="Jiang X."/>
            <person name="Kearney S.M."/>
            <person name="Perrotta A.R."/>
            <person name="Berdy B."/>
            <person name="Zhao S."/>
            <person name="Lieberman T.D."/>
            <person name="Swanson P.K."/>
            <person name="Smith M."/>
            <person name="Roesemann S."/>
            <person name="Alexander J.E."/>
            <person name="Rich S.A."/>
            <person name="Livny J."/>
            <person name="Vlamakis H."/>
            <person name="Clish C."/>
            <person name="Bullock K."/>
            <person name="Deik A."/>
            <person name="Scott J."/>
            <person name="Pierce K.A."/>
            <person name="Xavier R.J."/>
            <person name="Alm E.J."/>
        </authorList>
    </citation>
    <scope>NUCLEOTIDE SEQUENCE [LARGE SCALE GENOMIC DNA]</scope>
    <source>
        <strain evidence="5 12">BIOML-A82</strain>
        <strain evidence="4 13">BIOML-A85</strain>
        <strain evidence="3 14">BIOML-A93</strain>
    </source>
</reference>
<dbReference type="Proteomes" id="UP001181239">
    <property type="component" value="Unassembled WGS sequence"/>
</dbReference>
<dbReference type="Proteomes" id="UP000470777">
    <property type="component" value="Unassembled WGS sequence"/>
</dbReference>
<protein>
    <submittedName>
        <fullName evidence="6">O-antigen polymerase</fullName>
    </submittedName>
    <submittedName>
        <fullName evidence="3">Oligosaccharide repeat unit polymerase</fullName>
    </submittedName>
</protein>
<keyword evidence="1" id="KW-0472">Membrane</keyword>
<evidence type="ECO:0000313" key="8">
    <source>
        <dbReference type="EMBL" id="RHH78116.1"/>
    </source>
</evidence>
<sequence length="484" mass="56167">MPYILAYLLILLDISILPSILEPFVVWSLGYLIIISNLYKKDPLDPRIWLFLGVGILLINGFSGILYVPSNINEQRIIIYVMLTIFSFHLGFGKLENANYAILLRRRLRNVFNSYSSYSNKIHVLLGLLGIIGSLMICFEMFVLLGVSMDDGGERRRQFQELFPLMVLTPIGTILLGGSFPSIFSVFCGGSKINILLGLVNILALALSSMAIAGKQGILFVTLILAYIYFFHKCYRIKIKIPVYVKYCIFAFIYLFVLYISFLTIGRQNVTHEGQLLENGTFSKEFAYMAQKNLPSSIQNNFAEFFGYYGNQFPYVAERWSIENFEEKYGYFRLPRVLGAFTFVERQVIKIFPFYNVIYPDDRVATIKNQSKGYFGNANWGTIAFLNIKYFGILGGLIAFFFVGKISRKFYNHFFRSPNYITFQLNYINCAGMFYFTMFYFTQETGPFFYLVILLIFELYFQKQNISFYKKNPHGKYSYRHSRI</sequence>
<dbReference type="EMBL" id="WCZY01000008">
    <property type="protein sequence ID" value="KAB6694268.1"/>
    <property type="molecule type" value="Genomic_DNA"/>
</dbReference>
<dbReference type="Proteomes" id="UP000261003">
    <property type="component" value="Unassembled WGS sequence"/>
</dbReference>
<dbReference type="EMBL" id="JAWDET010000006">
    <property type="protein sequence ID" value="MDU0241257.1"/>
    <property type="molecule type" value="Genomic_DNA"/>
</dbReference>
<dbReference type="Proteomes" id="UP000095333">
    <property type="component" value="Unassembled WGS sequence"/>
</dbReference>
<dbReference type="Proteomes" id="UP000437380">
    <property type="component" value="Unassembled WGS sequence"/>
</dbReference>
<dbReference type="Proteomes" id="UP000283713">
    <property type="component" value="Unassembled WGS sequence"/>
</dbReference>
<evidence type="ECO:0000313" key="12">
    <source>
        <dbReference type="Proteomes" id="UP000437380"/>
    </source>
</evidence>
<dbReference type="EMBL" id="CYZI01000022">
    <property type="protein sequence ID" value="CUO90434.1"/>
    <property type="molecule type" value="Genomic_DNA"/>
</dbReference>
<feature type="transmembrane region" description="Helical" evidence="1">
    <location>
        <begin position="247"/>
        <end position="266"/>
    </location>
</feature>
<feature type="transmembrane region" description="Helical" evidence="1">
    <location>
        <begin position="167"/>
        <end position="188"/>
    </location>
</feature>